<dbReference type="Pfam" id="PF09347">
    <property type="entry name" value="DUF1989"/>
    <property type="match status" value="1"/>
</dbReference>
<keyword evidence="2" id="KW-0808">Transferase</keyword>
<sequence>MFSILEDKVGKHDFLLTPCSPETFEILYEDHEGYHPSCLENLTKNLLRFGIGEDDIPTAFNVFMNVDVLPSGELKIGPPLSKPGDFVDLRAEMDLVVGVTACSAEKSNNHSFKPIDLKVYGCERRFAQQDSSSLA</sequence>
<reference evidence="2" key="1">
    <citation type="submission" date="2020-02" db="EMBL/GenBank/DDBJ databases">
        <authorList>
            <person name="Meier V. D."/>
        </authorList>
    </citation>
    <scope>NUCLEOTIDE SEQUENCE</scope>
    <source>
        <strain evidence="2">AVDCRST_MAG28</strain>
    </source>
</reference>
<dbReference type="EC" id="2.1.2.10" evidence="2"/>
<dbReference type="InterPro" id="IPR018959">
    <property type="entry name" value="DUF1989"/>
</dbReference>
<organism evidence="2">
    <name type="scientific">uncultured Rubrobacteraceae bacterium</name>
    <dbReference type="NCBI Taxonomy" id="349277"/>
    <lineage>
        <taxon>Bacteria</taxon>
        <taxon>Bacillati</taxon>
        <taxon>Actinomycetota</taxon>
        <taxon>Rubrobacteria</taxon>
        <taxon>Rubrobacterales</taxon>
        <taxon>Rubrobacteraceae</taxon>
        <taxon>environmental samples</taxon>
    </lineage>
</organism>
<accession>A0A6J4QJV0</accession>
<evidence type="ECO:0000313" key="2">
    <source>
        <dbReference type="EMBL" id="CAA9447051.1"/>
    </source>
</evidence>
<name>A0A6J4QJV0_9ACTN</name>
<protein>
    <submittedName>
        <fullName evidence="2">Urea carboxylase-related aminomethyltransferase</fullName>
        <ecNumber evidence="2">2.1.2.10</ecNumber>
    </submittedName>
</protein>
<keyword evidence="2" id="KW-0489">Methyltransferase</keyword>
<dbReference type="PANTHER" id="PTHR31527:SF0">
    <property type="entry name" value="RE64534P"/>
    <property type="match status" value="1"/>
</dbReference>
<feature type="domain" description="DUF1989" evidence="1">
    <location>
        <begin position="1"/>
        <end position="96"/>
    </location>
</feature>
<dbReference type="AlphaFoldDB" id="A0A6J4QJV0"/>
<proteinExistence type="predicted"/>
<dbReference type="PANTHER" id="PTHR31527">
    <property type="entry name" value="RE64534P"/>
    <property type="match status" value="1"/>
</dbReference>
<dbReference type="GO" id="GO:0008168">
    <property type="term" value="F:methyltransferase activity"/>
    <property type="evidence" value="ECO:0007669"/>
    <property type="project" value="UniProtKB-KW"/>
</dbReference>
<evidence type="ECO:0000259" key="1">
    <source>
        <dbReference type="Pfam" id="PF09347"/>
    </source>
</evidence>
<dbReference type="GO" id="GO:0032259">
    <property type="term" value="P:methylation"/>
    <property type="evidence" value="ECO:0007669"/>
    <property type="project" value="UniProtKB-KW"/>
</dbReference>
<gene>
    <name evidence="2" type="ORF">AVDCRST_MAG28-972</name>
</gene>
<dbReference type="EMBL" id="CADCVE010000022">
    <property type="protein sequence ID" value="CAA9447051.1"/>
    <property type="molecule type" value="Genomic_DNA"/>
</dbReference>
<dbReference type="GO" id="GO:0004047">
    <property type="term" value="F:aminomethyltransferase activity"/>
    <property type="evidence" value="ECO:0007669"/>
    <property type="project" value="UniProtKB-EC"/>
</dbReference>